<keyword evidence="4" id="KW-0804">Transcription</keyword>
<keyword evidence="7" id="KW-1185">Reference proteome</keyword>
<keyword evidence="3" id="KW-0238">DNA-binding</keyword>
<dbReference type="GO" id="GO:0003677">
    <property type="term" value="F:DNA binding"/>
    <property type="evidence" value="ECO:0007669"/>
    <property type="project" value="UniProtKB-KW"/>
</dbReference>
<evidence type="ECO:0000313" key="6">
    <source>
        <dbReference type="EMBL" id="RTR02952.1"/>
    </source>
</evidence>
<reference evidence="6 7" key="1">
    <citation type="submission" date="2018-12" db="EMBL/GenBank/DDBJ databases">
        <authorList>
            <person name="Yu L."/>
        </authorList>
    </citation>
    <scope>NUCLEOTIDE SEQUENCE [LARGE SCALE GENOMIC DNA]</scope>
    <source>
        <strain evidence="6 7">11S</strain>
    </source>
</reference>
<dbReference type="PANTHER" id="PTHR30579:SF7">
    <property type="entry name" value="HTH-TYPE TRANSCRIPTIONAL REGULATOR LRHA-RELATED"/>
    <property type="match status" value="1"/>
</dbReference>
<dbReference type="RefSeq" id="WP_126484278.1">
    <property type="nucleotide sequence ID" value="NZ_RXNS01000010.1"/>
</dbReference>
<dbReference type="Gene3D" id="1.10.10.10">
    <property type="entry name" value="Winged helix-like DNA-binding domain superfamily/Winged helix DNA-binding domain"/>
    <property type="match status" value="1"/>
</dbReference>
<dbReference type="SUPFAM" id="SSF53850">
    <property type="entry name" value="Periplasmic binding protein-like II"/>
    <property type="match status" value="1"/>
</dbReference>
<dbReference type="InterPro" id="IPR005119">
    <property type="entry name" value="LysR_subst-bd"/>
</dbReference>
<dbReference type="InterPro" id="IPR036390">
    <property type="entry name" value="WH_DNA-bd_sf"/>
</dbReference>
<evidence type="ECO:0000313" key="7">
    <source>
        <dbReference type="Proteomes" id="UP000267400"/>
    </source>
</evidence>
<protein>
    <submittedName>
        <fullName evidence="6">LysR family transcriptional regulator</fullName>
    </submittedName>
</protein>
<dbReference type="InterPro" id="IPR050176">
    <property type="entry name" value="LTTR"/>
</dbReference>
<comment type="caution">
    <text evidence="6">The sequence shown here is derived from an EMBL/GenBank/DDBJ whole genome shotgun (WGS) entry which is preliminary data.</text>
</comment>
<evidence type="ECO:0000256" key="4">
    <source>
        <dbReference type="ARBA" id="ARBA00023163"/>
    </source>
</evidence>
<organism evidence="6 7">
    <name type="scientific">Halomonas nitroreducens</name>
    <dbReference type="NCBI Taxonomy" id="447425"/>
    <lineage>
        <taxon>Bacteria</taxon>
        <taxon>Pseudomonadati</taxon>
        <taxon>Pseudomonadota</taxon>
        <taxon>Gammaproteobacteria</taxon>
        <taxon>Oceanospirillales</taxon>
        <taxon>Halomonadaceae</taxon>
        <taxon>Halomonas</taxon>
    </lineage>
</organism>
<dbReference type="EMBL" id="RXNS01000010">
    <property type="protein sequence ID" value="RTR02952.1"/>
    <property type="molecule type" value="Genomic_DNA"/>
</dbReference>
<dbReference type="PRINTS" id="PR00039">
    <property type="entry name" value="HTHLYSR"/>
</dbReference>
<evidence type="ECO:0000256" key="3">
    <source>
        <dbReference type="ARBA" id="ARBA00023125"/>
    </source>
</evidence>
<dbReference type="GO" id="GO:0003700">
    <property type="term" value="F:DNA-binding transcription factor activity"/>
    <property type="evidence" value="ECO:0007669"/>
    <property type="project" value="InterPro"/>
</dbReference>
<feature type="domain" description="HTH lysR-type" evidence="5">
    <location>
        <begin position="15"/>
        <end position="72"/>
    </location>
</feature>
<dbReference type="Gene3D" id="3.40.190.10">
    <property type="entry name" value="Periplasmic binding protein-like II"/>
    <property type="match status" value="2"/>
</dbReference>
<name>A0A3S0KQJ7_9GAMM</name>
<dbReference type="Proteomes" id="UP000267400">
    <property type="component" value="Unassembled WGS sequence"/>
</dbReference>
<dbReference type="InterPro" id="IPR036388">
    <property type="entry name" value="WH-like_DNA-bd_sf"/>
</dbReference>
<dbReference type="InterPro" id="IPR000847">
    <property type="entry name" value="LysR_HTH_N"/>
</dbReference>
<sequence>MNSIDNSDCHNLPILDTELLSAFVAVVENGGFTAAARQLHKTQSTISQRIRTLEERIGVSLLHRTSRQLSLTPDGETFLVYARRLLQLQREAISSLGHGDREGVIRFGLPENYAEAWLPRLLDRFAQRHPRVRPHIHCRMSSELIEALEGGELDLALTVRHANHGNGEALGAETLVWAAHRDFRQDPKAALPLALFPDHCPYRQRALDSLTRQGRRWSLQYTSQSPTGLRMAVNQRNAVTVVDRRTLPADWRILDETDGLPPLPPAQLELHRSPSCQHPAGDDLIDLLRDLLAAELQPADAGRHL</sequence>
<comment type="similarity">
    <text evidence="1">Belongs to the LysR transcriptional regulatory family.</text>
</comment>
<evidence type="ECO:0000259" key="5">
    <source>
        <dbReference type="PROSITE" id="PS50931"/>
    </source>
</evidence>
<evidence type="ECO:0000256" key="2">
    <source>
        <dbReference type="ARBA" id="ARBA00023015"/>
    </source>
</evidence>
<dbReference type="PANTHER" id="PTHR30579">
    <property type="entry name" value="TRANSCRIPTIONAL REGULATOR"/>
    <property type="match status" value="1"/>
</dbReference>
<keyword evidence="2" id="KW-0805">Transcription regulation</keyword>
<dbReference type="Pfam" id="PF00126">
    <property type="entry name" value="HTH_1"/>
    <property type="match status" value="1"/>
</dbReference>
<dbReference type="OrthoDB" id="5723059at2"/>
<dbReference type="PROSITE" id="PS50931">
    <property type="entry name" value="HTH_LYSR"/>
    <property type="match status" value="1"/>
</dbReference>
<dbReference type="FunFam" id="1.10.10.10:FF:000001">
    <property type="entry name" value="LysR family transcriptional regulator"/>
    <property type="match status" value="1"/>
</dbReference>
<dbReference type="Pfam" id="PF03466">
    <property type="entry name" value="LysR_substrate"/>
    <property type="match status" value="1"/>
</dbReference>
<accession>A0A3S0KQJ7</accession>
<proteinExistence type="inferred from homology"/>
<evidence type="ECO:0000256" key="1">
    <source>
        <dbReference type="ARBA" id="ARBA00009437"/>
    </source>
</evidence>
<dbReference type="AlphaFoldDB" id="A0A3S0KQJ7"/>
<gene>
    <name evidence="6" type="ORF">EKG36_11725</name>
</gene>
<dbReference type="SUPFAM" id="SSF46785">
    <property type="entry name" value="Winged helix' DNA-binding domain"/>
    <property type="match status" value="1"/>
</dbReference>